<accession>A0A238UAS7</accession>
<dbReference type="EC" id="3.1.6.-" evidence="6"/>
<evidence type="ECO:0000256" key="4">
    <source>
        <dbReference type="ARBA" id="ARBA00022837"/>
    </source>
</evidence>
<dbReference type="PROSITE" id="PS51257">
    <property type="entry name" value="PROKAR_LIPOPROTEIN"/>
    <property type="match status" value="1"/>
</dbReference>
<keyword evidence="7" id="KW-1185">Reference proteome</keyword>
<dbReference type="SUPFAM" id="SSF53649">
    <property type="entry name" value="Alkaline phosphatase-like"/>
    <property type="match status" value="1"/>
</dbReference>
<dbReference type="InterPro" id="IPR000917">
    <property type="entry name" value="Sulfatase_N"/>
</dbReference>
<keyword evidence="4" id="KW-0106">Calcium</keyword>
<dbReference type="Pfam" id="PF00884">
    <property type="entry name" value="Sulfatase"/>
    <property type="match status" value="1"/>
</dbReference>
<comment type="similarity">
    <text evidence="1">Belongs to the sulfatase family.</text>
</comment>
<evidence type="ECO:0000256" key="2">
    <source>
        <dbReference type="ARBA" id="ARBA00022723"/>
    </source>
</evidence>
<dbReference type="RefSeq" id="WP_095072736.1">
    <property type="nucleotide sequence ID" value="NZ_LT899436.1"/>
</dbReference>
<name>A0A238UAS7_9FLAO</name>
<proteinExistence type="inferred from homology"/>
<evidence type="ECO:0000259" key="5">
    <source>
        <dbReference type="Pfam" id="PF00884"/>
    </source>
</evidence>
<dbReference type="KEGG" id="tje:TJEJU_2620"/>
<keyword evidence="2" id="KW-0479">Metal-binding</keyword>
<dbReference type="Proteomes" id="UP000215214">
    <property type="component" value="Chromosome TJEJU"/>
</dbReference>
<organism evidence="6 7">
    <name type="scientific">Tenacibaculum jejuense</name>
    <dbReference type="NCBI Taxonomy" id="584609"/>
    <lineage>
        <taxon>Bacteria</taxon>
        <taxon>Pseudomonadati</taxon>
        <taxon>Bacteroidota</taxon>
        <taxon>Flavobacteriia</taxon>
        <taxon>Flavobacteriales</taxon>
        <taxon>Flavobacteriaceae</taxon>
        <taxon>Tenacibaculum</taxon>
    </lineage>
</organism>
<evidence type="ECO:0000256" key="3">
    <source>
        <dbReference type="ARBA" id="ARBA00022801"/>
    </source>
</evidence>
<reference evidence="6 7" key="1">
    <citation type="submission" date="2017-07" db="EMBL/GenBank/DDBJ databases">
        <authorList>
            <person name="Sun Z.S."/>
            <person name="Albrecht U."/>
            <person name="Echele G."/>
            <person name="Lee C.C."/>
        </authorList>
    </citation>
    <scope>NUCLEOTIDE SEQUENCE [LARGE SCALE GENOMIC DNA]</scope>
    <source>
        <strain evidence="7">type strain: KCTC 22618</strain>
    </source>
</reference>
<gene>
    <name evidence="6" type="ORF">TJEJU_2620</name>
</gene>
<evidence type="ECO:0000313" key="7">
    <source>
        <dbReference type="Proteomes" id="UP000215214"/>
    </source>
</evidence>
<dbReference type="CDD" id="cd16154">
    <property type="entry name" value="sulfatase_like"/>
    <property type="match status" value="1"/>
</dbReference>
<evidence type="ECO:0000313" key="6">
    <source>
        <dbReference type="EMBL" id="SNR16303.1"/>
    </source>
</evidence>
<dbReference type="GO" id="GO:0046872">
    <property type="term" value="F:metal ion binding"/>
    <property type="evidence" value="ECO:0007669"/>
    <property type="project" value="UniProtKB-KW"/>
</dbReference>
<dbReference type="Gene3D" id="3.40.720.10">
    <property type="entry name" value="Alkaline Phosphatase, subunit A"/>
    <property type="match status" value="2"/>
</dbReference>
<keyword evidence="3 6" id="KW-0378">Hydrolase</keyword>
<dbReference type="InterPro" id="IPR024607">
    <property type="entry name" value="Sulfatase_CS"/>
</dbReference>
<dbReference type="OrthoDB" id="1390125at2"/>
<feature type="domain" description="Sulfatase N-terminal" evidence="5">
    <location>
        <begin position="42"/>
        <end position="343"/>
    </location>
</feature>
<protein>
    <submittedName>
        <fullName evidence="6">Sulfatase, family S1-29</fullName>
        <ecNumber evidence="6">3.1.6.-</ecNumber>
    </submittedName>
</protein>
<sequence>MRLILSPILLVLLVLLVLITSCSKDNVDTESPIDSNPVTTKPNILLIIADDMGLDATPGYSVGSIKPNMPNLQSMINNGVRFENLWSYPTCTPTRSSILTGKYGFRTRVMQVDDELSNSETSIQKYLKDNGAGYQNAVIGKWHLSRDANHPNELGVDYYAGLLNGAVTSYWNWTFTENGVQSNSTEYTTTKFTDLAIDWVKDQDNPWFLWLAYNAPHTPFHLPPTELHSQGNLPTDEASIDANPQPYYMAMIEAMDSEIGRLLNSMSEEERNNTVVIFIGDNGTPNQVAQEYRSRRVKGTVYQGGVNVPMIVYGKDVNRFNETEPALVNTTDLFATIANIAGVNVSTINDSRSFWDIVSNNSDTKVRDYGYTEIGRDSGSEDITVRNDNYKYILFSDGTEAFYNVSSDFFETNNLLNNSSLSTTEQAVLIELKNAINNIKN</sequence>
<dbReference type="EMBL" id="LT899436">
    <property type="protein sequence ID" value="SNR16303.1"/>
    <property type="molecule type" value="Genomic_DNA"/>
</dbReference>
<dbReference type="GO" id="GO:0004065">
    <property type="term" value="F:arylsulfatase activity"/>
    <property type="evidence" value="ECO:0007669"/>
    <property type="project" value="TreeGrafter"/>
</dbReference>
<dbReference type="AlphaFoldDB" id="A0A238UAS7"/>
<dbReference type="InterPro" id="IPR050738">
    <property type="entry name" value="Sulfatase"/>
</dbReference>
<evidence type="ECO:0000256" key="1">
    <source>
        <dbReference type="ARBA" id="ARBA00008779"/>
    </source>
</evidence>
<dbReference type="PANTHER" id="PTHR42693">
    <property type="entry name" value="ARYLSULFATASE FAMILY MEMBER"/>
    <property type="match status" value="1"/>
</dbReference>
<dbReference type="PROSITE" id="PS00523">
    <property type="entry name" value="SULFATASE_1"/>
    <property type="match status" value="1"/>
</dbReference>
<dbReference type="PANTHER" id="PTHR42693:SF33">
    <property type="entry name" value="ARYLSULFATASE"/>
    <property type="match status" value="1"/>
</dbReference>
<dbReference type="InterPro" id="IPR017850">
    <property type="entry name" value="Alkaline_phosphatase_core_sf"/>
</dbReference>